<evidence type="ECO:0000256" key="1">
    <source>
        <dbReference type="ARBA" id="ARBA00022490"/>
    </source>
</evidence>
<keyword evidence="4 8" id="KW-0547">Nucleotide-binding</keyword>
<comment type="subcellular location">
    <subcellularLocation>
        <location evidence="8">Cytoplasm</location>
    </subcellularLocation>
</comment>
<accession>A0A177M4H5</accession>
<reference evidence="10 11" key="1">
    <citation type="submission" date="2016-03" db="EMBL/GenBank/DDBJ databases">
        <authorList>
            <person name="Ploux O."/>
        </authorList>
    </citation>
    <scope>NUCLEOTIDE SEQUENCE [LARGE SCALE GENOMIC DNA]</scope>
    <source>
        <strain evidence="10 11">R-45371</strain>
    </source>
</reference>
<keyword evidence="3 8" id="KW-0479">Metal-binding</keyword>
<dbReference type="GO" id="GO:0046872">
    <property type="term" value="F:metal ion binding"/>
    <property type="evidence" value="ECO:0007669"/>
    <property type="project" value="UniProtKB-KW"/>
</dbReference>
<dbReference type="PANTHER" id="PTHR19136">
    <property type="entry name" value="MOLYBDENUM COFACTOR GUANYLYLTRANSFERASE"/>
    <property type="match status" value="1"/>
</dbReference>
<dbReference type="InterPro" id="IPR013482">
    <property type="entry name" value="Molybde_CF_guanTrfase"/>
</dbReference>
<evidence type="ECO:0000256" key="4">
    <source>
        <dbReference type="ARBA" id="ARBA00022741"/>
    </source>
</evidence>
<dbReference type="Pfam" id="PF12804">
    <property type="entry name" value="NTP_transf_3"/>
    <property type="match status" value="1"/>
</dbReference>
<comment type="subunit">
    <text evidence="8">Monomer.</text>
</comment>
<comment type="caution">
    <text evidence="8">Lacks conserved residue(s) required for the propagation of feature annotation.</text>
</comment>
<evidence type="ECO:0000256" key="8">
    <source>
        <dbReference type="HAMAP-Rule" id="MF_00316"/>
    </source>
</evidence>
<dbReference type="SUPFAM" id="SSF53448">
    <property type="entry name" value="Nucleotide-diphospho-sugar transferases"/>
    <property type="match status" value="1"/>
</dbReference>
<comment type="catalytic activity">
    <reaction evidence="8">
        <text>Mo-molybdopterin + GTP + H(+) = Mo-molybdopterin guanine dinucleotide + diphosphate</text>
        <dbReference type="Rhea" id="RHEA:34243"/>
        <dbReference type="ChEBI" id="CHEBI:15378"/>
        <dbReference type="ChEBI" id="CHEBI:33019"/>
        <dbReference type="ChEBI" id="CHEBI:37565"/>
        <dbReference type="ChEBI" id="CHEBI:71302"/>
        <dbReference type="ChEBI" id="CHEBI:71310"/>
        <dbReference type="EC" id="2.7.7.77"/>
    </reaction>
</comment>
<dbReference type="EMBL" id="LUUH01000077">
    <property type="protein sequence ID" value="OAI00444.1"/>
    <property type="molecule type" value="Genomic_DNA"/>
</dbReference>
<dbReference type="GO" id="GO:1902758">
    <property type="term" value="P:bis(molybdopterin guanine dinucleotide)molybdenum biosynthetic process"/>
    <property type="evidence" value="ECO:0007669"/>
    <property type="project" value="TreeGrafter"/>
</dbReference>
<protein>
    <recommendedName>
        <fullName evidence="8">Molybdenum cofactor guanylyltransferase</fullName>
        <shortName evidence="8">MoCo guanylyltransferase</shortName>
        <ecNumber evidence="8">2.7.7.77</ecNumber>
    </recommendedName>
    <alternativeName>
        <fullName evidence="8">GTP:molybdopterin guanylyltransferase</fullName>
    </alternativeName>
    <alternativeName>
        <fullName evidence="8">Mo-MPT guanylyltransferase</fullName>
    </alternativeName>
    <alternativeName>
        <fullName evidence="8">Molybdopterin guanylyltransferase</fullName>
    </alternativeName>
    <alternativeName>
        <fullName evidence="8">Molybdopterin-guanine dinucleotide synthase</fullName>
        <shortName evidence="8">MGD synthase</shortName>
    </alternativeName>
</protein>
<keyword evidence="1 8" id="KW-0963">Cytoplasm</keyword>
<evidence type="ECO:0000256" key="3">
    <source>
        <dbReference type="ARBA" id="ARBA00022723"/>
    </source>
</evidence>
<comment type="similarity">
    <text evidence="8">Belongs to the MobA family.</text>
</comment>
<dbReference type="InterPro" id="IPR029044">
    <property type="entry name" value="Nucleotide-diphossugar_trans"/>
</dbReference>
<proteinExistence type="inferred from homology"/>
<evidence type="ECO:0000256" key="7">
    <source>
        <dbReference type="ARBA" id="ARBA00023150"/>
    </source>
</evidence>
<comment type="domain">
    <text evidence="8">The N-terminal domain determines nucleotide recognition and specific binding, while the C-terminal domain determines the specific binding to the target protein.</text>
</comment>
<feature type="domain" description="MobA-like NTP transferase" evidence="9">
    <location>
        <begin position="9"/>
        <end position="166"/>
    </location>
</feature>
<feature type="binding site" evidence="8">
    <location>
        <position position="25"/>
    </location>
    <ligand>
        <name>GTP</name>
        <dbReference type="ChEBI" id="CHEBI:37565"/>
    </ligand>
</feature>
<evidence type="ECO:0000259" key="9">
    <source>
        <dbReference type="Pfam" id="PF12804"/>
    </source>
</evidence>
<dbReference type="GO" id="GO:0005737">
    <property type="term" value="C:cytoplasm"/>
    <property type="evidence" value="ECO:0007669"/>
    <property type="project" value="UniProtKB-SubCell"/>
</dbReference>
<comment type="cofactor">
    <cofactor evidence="8">
        <name>Mg(2+)</name>
        <dbReference type="ChEBI" id="CHEBI:18420"/>
    </cofactor>
</comment>
<keyword evidence="2 8" id="KW-0808">Transferase</keyword>
<keyword evidence="5 8" id="KW-0460">Magnesium</keyword>
<name>A0A177M4H5_METMH</name>
<dbReference type="EC" id="2.7.7.77" evidence="8"/>
<sequence length="201" mass="22262">MSGQNKVSGVVLAGGMARRMQEQDKGLMLCNNRPLVSYALAAMAPLVDDLLISANRHQDRYRQFHYPVISDAEPSFDGPLAGILAAMQTAQHRILLVAPCDSPLVASIHLQRLVDALISQDADIAVAFDGERLHPVFAALKTRLQTDLQDYLRSGERKLQTWFHRHLLVEVDFSDTPHIFVNINTASELLAVEQSLAEVLP</sequence>
<evidence type="ECO:0000313" key="10">
    <source>
        <dbReference type="EMBL" id="OAI00444.1"/>
    </source>
</evidence>
<evidence type="ECO:0000256" key="2">
    <source>
        <dbReference type="ARBA" id="ARBA00022679"/>
    </source>
</evidence>
<dbReference type="InterPro" id="IPR025877">
    <property type="entry name" value="MobA-like_NTP_Trfase"/>
</dbReference>
<feature type="binding site" evidence="8">
    <location>
        <position position="101"/>
    </location>
    <ligand>
        <name>Mg(2+)</name>
        <dbReference type="ChEBI" id="CHEBI:18420"/>
    </ligand>
</feature>
<evidence type="ECO:0000256" key="6">
    <source>
        <dbReference type="ARBA" id="ARBA00023134"/>
    </source>
</evidence>
<keyword evidence="7 8" id="KW-0501">Molybdenum cofactor biosynthesis</keyword>
<organism evidence="10 11">
    <name type="scientific">Methylomonas methanica</name>
    <dbReference type="NCBI Taxonomy" id="421"/>
    <lineage>
        <taxon>Bacteria</taxon>
        <taxon>Pseudomonadati</taxon>
        <taxon>Pseudomonadota</taxon>
        <taxon>Gammaproteobacteria</taxon>
        <taxon>Methylococcales</taxon>
        <taxon>Methylococcaceae</taxon>
        <taxon>Methylomonas</taxon>
    </lineage>
</organism>
<dbReference type="Proteomes" id="UP000077763">
    <property type="component" value="Unassembled WGS sequence"/>
</dbReference>
<dbReference type="CDD" id="cd02503">
    <property type="entry name" value="MobA"/>
    <property type="match status" value="1"/>
</dbReference>
<feature type="binding site" evidence="8">
    <location>
        <position position="101"/>
    </location>
    <ligand>
        <name>GTP</name>
        <dbReference type="ChEBI" id="CHEBI:37565"/>
    </ligand>
</feature>
<gene>
    <name evidence="8" type="primary">mobA</name>
    <name evidence="10" type="ORF">A1353_01755</name>
</gene>
<comment type="caution">
    <text evidence="10">The sequence shown here is derived from an EMBL/GenBank/DDBJ whole genome shotgun (WGS) entry which is preliminary data.</text>
</comment>
<evidence type="ECO:0000313" key="11">
    <source>
        <dbReference type="Proteomes" id="UP000077763"/>
    </source>
</evidence>
<comment type="function">
    <text evidence="8">Transfers a GMP moiety from GTP to Mo-molybdopterin (Mo-MPT) cofactor (Moco or molybdenum cofactor) to form Mo-molybdopterin guanine dinucleotide (Mo-MGD) cofactor.</text>
</comment>
<dbReference type="RefSeq" id="WP_064037930.1">
    <property type="nucleotide sequence ID" value="NZ_LUUH01000077.1"/>
</dbReference>
<evidence type="ECO:0000256" key="5">
    <source>
        <dbReference type="ARBA" id="ARBA00022842"/>
    </source>
</evidence>
<keyword evidence="10" id="KW-0548">Nucleotidyltransferase</keyword>
<dbReference type="GO" id="GO:0005525">
    <property type="term" value="F:GTP binding"/>
    <property type="evidence" value="ECO:0007669"/>
    <property type="project" value="UniProtKB-UniRule"/>
</dbReference>
<dbReference type="AlphaFoldDB" id="A0A177M4H5"/>
<dbReference type="GO" id="GO:0061603">
    <property type="term" value="F:molybdenum cofactor guanylyltransferase activity"/>
    <property type="evidence" value="ECO:0007669"/>
    <property type="project" value="UniProtKB-EC"/>
</dbReference>
<keyword evidence="6 8" id="KW-0342">GTP-binding</keyword>
<feature type="binding site" evidence="8">
    <location>
        <begin position="12"/>
        <end position="14"/>
    </location>
    <ligand>
        <name>GTP</name>
        <dbReference type="ChEBI" id="CHEBI:37565"/>
    </ligand>
</feature>
<dbReference type="Gene3D" id="3.90.550.10">
    <property type="entry name" value="Spore Coat Polysaccharide Biosynthesis Protein SpsA, Chain A"/>
    <property type="match status" value="1"/>
</dbReference>
<dbReference type="PANTHER" id="PTHR19136:SF81">
    <property type="entry name" value="MOLYBDENUM COFACTOR GUANYLYLTRANSFERASE"/>
    <property type="match status" value="1"/>
</dbReference>
<dbReference type="NCBIfam" id="TIGR02665">
    <property type="entry name" value="molyb_mobA"/>
    <property type="match status" value="1"/>
</dbReference>
<feature type="binding site" evidence="8">
    <location>
        <position position="71"/>
    </location>
    <ligand>
        <name>GTP</name>
        <dbReference type="ChEBI" id="CHEBI:37565"/>
    </ligand>
</feature>
<dbReference type="HAMAP" id="MF_00316">
    <property type="entry name" value="MobA"/>
    <property type="match status" value="1"/>
</dbReference>